<dbReference type="AlphaFoldDB" id="A0A8H4RHF0"/>
<evidence type="ECO:0000256" key="1">
    <source>
        <dbReference type="SAM" id="Phobius"/>
    </source>
</evidence>
<evidence type="ECO:0000313" key="3">
    <source>
        <dbReference type="Proteomes" id="UP000566819"/>
    </source>
</evidence>
<name>A0A8H4RHF0_9HELO</name>
<feature type="transmembrane region" description="Helical" evidence="1">
    <location>
        <begin position="158"/>
        <end position="189"/>
    </location>
</feature>
<dbReference type="OrthoDB" id="434972at2759"/>
<keyword evidence="1" id="KW-1133">Transmembrane helix</keyword>
<sequence length="218" mass="24330">MDAISRKPQISFPITKNRNLQENISVLDSKPLCSQGHNSSSIYDGFNVLHSTSRWAFHLESIWLFTLSDLKTIVGPETSFGLISAISAQAFGLTPSSAPPYGFILRRAWIVAFWTWINLLPFAIDNQRQPASIQEDMVNKPWRPMPSRRLTPKTAKTLMLGLYPIAVAVSFAFGGLTQCVALVLLGFWYNDYGGADNGFAWLLARLPAKDTYDSRLNS</sequence>
<accession>A0A8H4RHF0</accession>
<keyword evidence="1" id="KW-0472">Membrane</keyword>
<keyword evidence="3" id="KW-1185">Reference proteome</keyword>
<dbReference type="Proteomes" id="UP000566819">
    <property type="component" value="Unassembled WGS sequence"/>
</dbReference>
<keyword evidence="1" id="KW-0812">Transmembrane</keyword>
<reference evidence="2 3" key="1">
    <citation type="submission" date="2020-03" db="EMBL/GenBank/DDBJ databases">
        <title>Draft Genome Sequence of Cudoniella acicularis.</title>
        <authorList>
            <person name="Buettner E."/>
            <person name="Kellner H."/>
        </authorList>
    </citation>
    <scope>NUCLEOTIDE SEQUENCE [LARGE SCALE GENOMIC DNA]</scope>
    <source>
        <strain evidence="2 3">DSM 108380</strain>
    </source>
</reference>
<comment type="caution">
    <text evidence="2">The sequence shown here is derived from an EMBL/GenBank/DDBJ whole genome shotgun (WGS) entry which is preliminary data.</text>
</comment>
<dbReference type="EMBL" id="JAAMPI010000695">
    <property type="protein sequence ID" value="KAF4629296.1"/>
    <property type="molecule type" value="Genomic_DNA"/>
</dbReference>
<proteinExistence type="predicted"/>
<gene>
    <name evidence="2" type="ORF">G7Y89_g8849</name>
</gene>
<evidence type="ECO:0000313" key="2">
    <source>
        <dbReference type="EMBL" id="KAF4629296.1"/>
    </source>
</evidence>
<organism evidence="2 3">
    <name type="scientific">Cudoniella acicularis</name>
    <dbReference type="NCBI Taxonomy" id="354080"/>
    <lineage>
        <taxon>Eukaryota</taxon>
        <taxon>Fungi</taxon>
        <taxon>Dikarya</taxon>
        <taxon>Ascomycota</taxon>
        <taxon>Pezizomycotina</taxon>
        <taxon>Leotiomycetes</taxon>
        <taxon>Helotiales</taxon>
        <taxon>Tricladiaceae</taxon>
        <taxon>Cudoniella</taxon>
    </lineage>
</organism>
<protein>
    <submittedName>
        <fullName evidence="2">Uncharacterized protein</fullName>
    </submittedName>
</protein>